<dbReference type="InterPro" id="IPR036890">
    <property type="entry name" value="HATPase_C_sf"/>
</dbReference>
<dbReference type="OrthoDB" id="226486at2"/>
<dbReference type="Gene3D" id="3.30.565.10">
    <property type="entry name" value="Histidine kinase-like ATPase, C-terminal domain"/>
    <property type="match status" value="1"/>
</dbReference>
<evidence type="ECO:0000313" key="14">
    <source>
        <dbReference type="EMBL" id="GAX62130.1"/>
    </source>
</evidence>
<keyword evidence="11" id="KW-1133">Transmembrane helix</keyword>
<comment type="subcellular location">
    <subcellularLocation>
        <location evidence="2">Membrane</location>
    </subcellularLocation>
</comment>
<dbReference type="InterPro" id="IPR003661">
    <property type="entry name" value="HisK_dim/P_dom"/>
</dbReference>
<keyword evidence="11" id="KW-0812">Transmembrane</keyword>
<organism evidence="14 15">
    <name type="scientific">Candidatus Scalindua japonica</name>
    <dbReference type="NCBI Taxonomy" id="1284222"/>
    <lineage>
        <taxon>Bacteria</taxon>
        <taxon>Pseudomonadati</taxon>
        <taxon>Planctomycetota</taxon>
        <taxon>Candidatus Brocadiia</taxon>
        <taxon>Candidatus Brocadiales</taxon>
        <taxon>Candidatus Scalinduaceae</taxon>
        <taxon>Candidatus Scalindua</taxon>
    </lineage>
</organism>
<dbReference type="Pfam" id="PF02518">
    <property type="entry name" value="HATPase_c"/>
    <property type="match status" value="1"/>
</dbReference>
<comment type="caution">
    <text evidence="14">The sequence shown here is derived from an EMBL/GenBank/DDBJ whole genome shotgun (WGS) entry which is preliminary data.</text>
</comment>
<dbReference type="SMART" id="SM00387">
    <property type="entry name" value="HATPase_c"/>
    <property type="match status" value="1"/>
</dbReference>
<keyword evidence="9" id="KW-0902">Two-component regulatory system</keyword>
<dbReference type="Gene3D" id="1.10.287.130">
    <property type="match status" value="1"/>
</dbReference>
<evidence type="ECO:0000256" key="5">
    <source>
        <dbReference type="ARBA" id="ARBA00022679"/>
    </source>
</evidence>
<keyword evidence="6" id="KW-0547">Nucleotide-binding</keyword>
<name>A0A286U1V3_9BACT</name>
<keyword evidence="11" id="KW-0472">Membrane</keyword>
<accession>A0A286U1V3</accession>
<dbReference type="PRINTS" id="PR00344">
    <property type="entry name" value="BCTRLSENSOR"/>
</dbReference>
<dbReference type="PROSITE" id="PS50885">
    <property type="entry name" value="HAMP"/>
    <property type="match status" value="1"/>
</dbReference>
<dbReference type="EMBL" id="BAOS01000028">
    <property type="protein sequence ID" value="GAX62130.1"/>
    <property type="molecule type" value="Genomic_DNA"/>
</dbReference>
<dbReference type="GO" id="GO:0016020">
    <property type="term" value="C:membrane"/>
    <property type="evidence" value="ECO:0007669"/>
    <property type="project" value="UniProtKB-SubCell"/>
</dbReference>
<dbReference type="PANTHER" id="PTHR43065:SF10">
    <property type="entry name" value="PEROXIDE STRESS-ACTIVATED HISTIDINE KINASE MAK3"/>
    <property type="match status" value="1"/>
</dbReference>
<feature type="domain" description="HAMP" evidence="13">
    <location>
        <begin position="219"/>
        <end position="271"/>
    </location>
</feature>
<dbReference type="InterPro" id="IPR003594">
    <property type="entry name" value="HATPase_dom"/>
</dbReference>
<dbReference type="SUPFAM" id="SSF47384">
    <property type="entry name" value="Homodimeric domain of signal transducing histidine kinase"/>
    <property type="match status" value="1"/>
</dbReference>
<dbReference type="GO" id="GO:0005524">
    <property type="term" value="F:ATP binding"/>
    <property type="evidence" value="ECO:0007669"/>
    <property type="project" value="UniProtKB-KW"/>
</dbReference>
<evidence type="ECO:0000256" key="1">
    <source>
        <dbReference type="ARBA" id="ARBA00000085"/>
    </source>
</evidence>
<evidence type="ECO:0000256" key="10">
    <source>
        <dbReference type="SAM" id="Coils"/>
    </source>
</evidence>
<dbReference type="GO" id="GO:0000155">
    <property type="term" value="F:phosphorelay sensor kinase activity"/>
    <property type="evidence" value="ECO:0007669"/>
    <property type="project" value="InterPro"/>
</dbReference>
<dbReference type="InterPro" id="IPR004358">
    <property type="entry name" value="Sig_transdc_His_kin-like_C"/>
</dbReference>
<dbReference type="PANTHER" id="PTHR43065">
    <property type="entry name" value="SENSOR HISTIDINE KINASE"/>
    <property type="match status" value="1"/>
</dbReference>
<evidence type="ECO:0000256" key="6">
    <source>
        <dbReference type="ARBA" id="ARBA00022741"/>
    </source>
</evidence>
<feature type="domain" description="Histidine kinase" evidence="12">
    <location>
        <begin position="323"/>
        <end position="533"/>
    </location>
</feature>
<evidence type="ECO:0000313" key="15">
    <source>
        <dbReference type="Proteomes" id="UP000218542"/>
    </source>
</evidence>
<keyword evidence="15" id="KW-1185">Reference proteome</keyword>
<evidence type="ECO:0000256" key="11">
    <source>
        <dbReference type="SAM" id="Phobius"/>
    </source>
</evidence>
<dbReference type="SMART" id="SM00304">
    <property type="entry name" value="HAMP"/>
    <property type="match status" value="1"/>
</dbReference>
<dbReference type="Gene3D" id="6.10.340.10">
    <property type="match status" value="1"/>
</dbReference>
<evidence type="ECO:0000259" key="13">
    <source>
        <dbReference type="PROSITE" id="PS50885"/>
    </source>
</evidence>
<dbReference type="InterPro" id="IPR005467">
    <property type="entry name" value="His_kinase_dom"/>
</dbReference>
<gene>
    <name evidence="14" type="ORF">SCALIN_C28_0333</name>
</gene>
<dbReference type="AlphaFoldDB" id="A0A286U1V3"/>
<keyword evidence="10" id="KW-0175">Coiled coil</keyword>
<dbReference type="RefSeq" id="WP_096895504.1">
    <property type="nucleotide sequence ID" value="NZ_BAOS01000028.1"/>
</dbReference>
<dbReference type="InterPro" id="IPR036097">
    <property type="entry name" value="HisK_dim/P_sf"/>
</dbReference>
<keyword evidence="7 14" id="KW-0418">Kinase</keyword>
<dbReference type="Pfam" id="PF00512">
    <property type="entry name" value="HisKA"/>
    <property type="match status" value="1"/>
</dbReference>
<comment type="catalytic activity">
    <reaction evidence="1">
        <text>ATP + protein L-histidine = ADP + protein N-phospho-L-histidine.</text>
        <dbReference type="EC" id="2.7.13.3"/>
    </reaction>
</comment>
<dbReference type="Pfam" id="PF00672">
    <property type="entry name" value="HAMP"/>
    <property type="match status" value="1"/>
</dbReference>
<keyword evidence="8" id="KW-0067">ATP-binding</keyword>
<dbReference type="CDD" id="cd06225">
    <property type="entry name" value="HAMP"/>
    <property type="match status" value="1"/>
</dbReference>
<dbReference type="EC" id="2.7.13.3" evidence="3"/>
<dbReference type="InterPro" id="IPR003660">
    <property type="entry name" value="HAMP_dom"/>
</dbReference>
<dbReference type="SMART" id="SM00388">
    <property type="entry name" value="HisKA"/>
    <property type="match status" value="1"/>
</dbReference>
<dbReference type="PROSITE" id="PS50109">
    <property type="entry name" value="HIS_KIN"/>
    <property type="match status" value="1"/>
</dbReference>
<protein>
    <recommendedName>
        <fullName evidence="3">histidine kinase</fullName>
        <ecNumber evidence="3">2.7.13.3</ecNumber>
    </recommendedName>
</protein>
<evidence type="ECO:0000256" key="7">
    <source>
        <dbReference type="ARBA" id="ARBA00022777"/>
    </source>
</evidence>
<evidence type="ECO:0000259" key="12">
    <source>
        <dbReference type="PROSITE" id="PS50109"/>
    </source>
</evidence>
<proteinExistence type="predicted"/>
<dbReference type="SUPFAM" id="SSF55874">
    <property type="entry name" value="ATPase domain of HSP90 chaperone/DNA topoisomerase II/histidine kinase"/>
    <property type="match status" value="1"/>
</dbReference>
<evidence type="ECO:0000256" key="8">
    <source>
        <dbReference type="ARBA" id="ARBA00022840"/>
    </source>
</evidence>
<keyword evidence="4" id="KW-0597">Phosphoprotein</keyword>
<dbReference type="SUPFAM" id="SSF158472">
    <property type="entry name" value="HAMP domain-like"/>
    <property type="match status" value="1"/>
</dbReference>
<sequence length="536" mass="60055">MKIGIRFKFIFFTSLLISIIGVSSSWFFSTQARRQLEEELKKRGYSLISQLAQDGEVKDSMSVAQKAFFFEPIRRLRNLDIEKELAYWRVLLAQDNILLEEKEEWIKTEIDKIPVHNNIKSITGPVFNVYITDTGEQFYNFVIPIYEKHSIADEEFAAQFFGSGEDYDQKEEKLLGIIQIGLTPERINNKMQTVLWTSSLPLGFIIVLVGVGVSYFIASGVVKPVKHLVTITEKVAAGDLGQKVEISSGDEIGLLASQFNQMTRSLKQLIDEKEGVMDELKRVNTELSSINIELVQKNEQLNDAQEQLVRTEKLAAVGTLASGVSHELRNPLSAIKNAVFLLKRKLSRKPLPDIDEKSMQFLDIMDKEIDRSSRIINDLLGFTRVTKPTRFSSDINEVVNEAISRVEIAENIQLSDNLQSNLPLVMIDPNQIGQVLINVIENACQAMVDSGELTISTKVSGRFIEIEIGDSGCGIPEKEIKKIFDPLFTTKSSGTGIGLALCHGIMQKHNGVINVKSQEGVGTKMFIKLPLVDVDE</sequence>
<keyword evidence="5" id="KW-0808">Transferase</keyword>
<reference evidence="15" key="1">
    <citation type="journal article" date="2017" name="Environ. Microbiol. Rep.">
        <title>Genetic Diversity of Marine Anaerobic Ammonium-Oxidizing Bacteria as Revealed by Genomic and Proteomic Analyses of 'Candidatus Scalindua japonica'.</title>
        <authorList>
            <person name="Oshiki M."/>
            <person name="Mizuto K."/>
            <person name="Kimura Z."/>
            <person name="Kindaichi T."/>
            <person name="Satoh H."/>
            <person name="Okabe S."/>
        </authorList>
    </citation>
    <scope>NUCLEOTIDE SEQUENCE [LARGE SCALE GENOMIC DNA]</scope>
    <source>
        <strain evidence="15">husup-a2</strain>
    </source>
</reference>
<dbReference type="Proteomes" id="UP000218542">
    <property type="component" value="Unassembled WGS sequence"/>
</dbReference>
<evidence type="ECO:0000256" key="2">
    <source>
        <dbReference type="ARBA" id="ARBA00004370"/>
    </source>
</evidence>
<evidence type="ECO:0000256" key="3">
    <source>
        <dbReference type="ARBA" id="ARBA00012438"/>
    </source>
</evidence>
<feature type="coiled-coil region" evidence="10">
    <location>
        <begin position="266"/>
        <end position="314"/>
    </location>
</feature>
<feature type="transmembrane region" description="Helical" evidence="11">
    <location>
        <begin position="194"/>
        <end position="218"/>
    </location>
</feature>
<dbReference type="CDD" id="cd00082">
    <property type="entry name" value="HisKA"/>
    <property type="match status" value="1"/>
</dbReference>
<evidence type="ECO:0000256" key="4">
    <source>
        <dbReference type="ARBA" id="ARBA00022553"/>
    </source>
</evidence>
<evidence type="ECO:0000256" key="9">
    <source>
        <dbReference type="ARBA" id="ARBA00023012"/>
    </source>
</evidence>